<gene>
    <name evidence="4" type="primary">Bcl2l14_1</name>
    <name evidence="4" type="ORF">GALDEA_R03538</name>
</gene>
<keyword evidence="5" id="KW-1185">Reference proteome</keyword>
<dbReference type="GO" id="GO:2001236">
    <property type="term" value="P:regulation of extrinsic apoptotic signaling pathway"/>
    <property type="evidence" value="ECO:0007669"/>
    <property type="project" value="TreeGrafter"/>
</dbReference>
<dbReference type="Proteomes" id="UP000566440">
    <property type="component" value="Unassembled WGS sequence"/>
</dbReference>
<dbReference type="SUPFAM" id="SSF56854">
    <property type="entry name" value="Bcl-2 inhibitors of programmed cell death"/>
    <property type="match status" value="1"/>
</dbReference>
<keyword evidence="2" id="KW-0053">Apoptosis</keyword>
<evidence type="ECO:0000256" key="3">
    <source>
        <dbReference type="SAM" id="MobiDB-lite"/>
    </source>
</evidence>
<dbReference type="OrthoDB" id="9948726at2759"/>
<dbReference type="Gene3D" id="1.10.437.10">
    <property type="entry name" value="Blc2-like"/>
    <property type="match status" value="1"/>
</dbReference>
<accession>A0A7K9T2A5</accession>
<dbReference type="GO" id="GO:0006915">
    <property type="term" value="P:apoptotic process"/>
    <property type="evidence" value="ECO:0007669"/>
    <property type="project" value="UniProtKB-KW"/>
</dbReference>
<dbReference type="PANTHER" id="PTHR14965:SF1">
    <property type="entry name" value="APOPTOSIS FACILITATOR BCL-2-LIKE PROTEIN 14"/>
    <property type="match status" value="1"/>
</dbReference>
<sequence>GTKMFSAHDIGMEEILMVDDERDSIEYKILMAYAQRRLPASKYRKLLQKEAGVQTSSFLIRSQGKTDHHRDEYGPGRIVYQSGVTRQSKEHPGYDLPFFHDGAEQGNLILSWQGRFHDQAERLIAFSVSHPPSQSGETPDVSRIADRLAKLVTSRSQEPPSDVSFEAKFQGPSLEGGNSDSVAGNEGKEDDKEEIIQTIVSLLRQSGDELEEKVKKDRAFYQLFTDRLSYNTFKRITDLFLEDVSAVSTRKPGGRVQCMKVALTMEAVTRLSAIDNHPMNLVLGFGLKYLREHFQPWIQDQGGW</sequence>
<feature type="region of interest" description="Disordered" evidence="3">
    <location>
        <begin position="153"/>
        <end position="190"/>
    </location>
</feature>
<dbReference type="InterPro" id="IPR036834">
    <property type="entry name" value="Bcl-2-like_sf"/>
</dbReference>
<protein>
    <submittedName>
        <fullName evidence="4">B2L14 protein</fullName>
    </submittedName>
</protein>
<feature type="non-terminal residue" evidence="4">
    <location>
        <position position="1"/>
    </location>
</feature>
<name>A0A7K9T2A5_9PICI</name>
<reference evidence="4 5" key="1">
    <citation type="submission" date="2019-09" db="EMBL/GenBank/DDBJ databases">
        <title>Bird 10,000 Genomes (B10K) Project - Family phase.</title>
        <authorList>
            <person name="Zhang G."/>
        </authorList>
    </citation>
    <scope>NUCLEOTIDE SEQUENCE [LARGE SCALE GENOMIC DNA]</scope>
    <source>
        <strain evidence="4">B10K-DU-001-62</strain>
        <tissue evidence="4">Muscle</tissue>
    </source>
</reference>
<evidence type="ECO:0000256" key="2">
    <source>
        <dbReference type="ARBA" id="ARBA00022703"/>
    </source>
</evidence>
<organism evidence="4 5">
    <name type="scientific">Galbula dea</name>
    <dbReference type="NCBI Taxonomy" id="1109041"/>
    <lineage>
        <taxon>Eukaryota</taxon>
        <taxon>Metazoa</taxon>
        <taxon>Chordata</taxon>
        <taxon>Craniata</taxon>
        <taxon>Vertebrata</taxon>
        <taxon>Euteleostomi</taxon>
        <taxon>Archelosauria</taxon>
        <taxon>Archosauria</taxon>
        <taxon>Dinosauria</taxon>
        <taxon>Saurischia</taxon>
        <taxon>Theropoda</taxon>
        <taxon>Coelurosauria</taxon>
        <taxon>Aves</taxon>
        <taxon>Neognathae</taxon>
        <taxon>Neoaves</taxon>
        <taxon>Telluraves</taxon>
        <taxon>Coraciimorphae</taxon>
        <taxon>Piciformes</taxon>
        <taxon>Galbulidae</taxon>
        <taxon>Galbula</taxon>
    </lineage>
</organism>
<keyword evidence="1" id="KW-0597">Phosphoprotein</keyword>
<dbReference type="InterPro" id="IPR002475">
    <property type="entry name" value="Bcl2-like"/>
</dbReference>
<dbReference type="PANTHER" id="PTHR14965">
    <property type="entry name" value="SI:CH73-248E21.1"/>
    <property type="match status" value="1"/>
</dbReference>
<dbReference type="EMBL" id="VWZX01006702">
    <property type="protein sequence ID" value="NXI42647.1"/>
    <property type="molecule type" value="Genomic_DNA"/>
</dbReference>
<feature type="non-terminal residue" evidence="4">
    <location>
        <position position="304"/>
    </location>
</feature>
<evidence type="ECO:0000313" key="5">
    <source>
        <dbReference type="Proteomes" id="UP000566440"/>
    </source>
</evidence>
<proteinExistence type="predicted"/>
<comment type="caution">
    <text evidence="4">The sequence shown here is derived from an EMBL/GenBank/DDBJ whole genome shotgun (WGS) entry which is preliminary data.</text>
</comment>
<evidence type="ECO:0000256" key="1">
    <source>
        <dbReference type="ARBA" id="ARBA00022553"/>
    </source>
</evidence>
<dbReference type="PROSITE" id="PS50062">
    <property type="entry name" value="BCL2_FAMILY"/>
    <property type="match status" value="1"/>
</dbReference>
<dbReference type="AlphaFoldDB" id="A0A7K9T2A5"/>
<evidence type="ECO:0000313" key="4">
    <source>
        <dbReference type="EMBL" id="NXI42647.1"/>
    </source>
</evidence>